<feature type="signal peptide" evidence="3">
    <location>
        <begin position="1"/>
        <end position="20"/>
    </location>
</feature>
<keyword evidence="2" id="KW-0812">Transmembrane</keyword>
<evidence type="ECO:0008006" key="6">
    <source>
        <dbReference type="Google" id="ProtNLM"/>
    </source>
</evidence>
<organism evidence="4 5">
    <name type="scientific">Macrostomum lignano</name>
    <dbReference type="NCBI Taxonomy" id="282301"/>
    <lineage>
        <taxon>Eukaryota</taxon>
        <taxon>Metazoa</taxon>
        <taxon>Spiralia</taxon>
        <taxon>Lophotrochozoa</taxon>
        <taxon>Platyhelminthes</taxon>
        <taxon>Rhabditophora</taxon>
        <taxon>Macrostomorpha</taxon>
        <taxon>Macrostomida</taxon>
        <taxon>Macrostomidae</taxon>
        <taxon>Macrostomum</taxon>
    </lineage>
</organism>
<dbReference type="EMBL" id="NIVC01003920">
    <property type="protein sequence ID" value="PAA49287.1"/>
    <property type="molecule type" value="Genomic_DNA"/>
</dbReference>
<evidence type="ECO:0000256" key="1">
    <source>
        <dbReference type="SAM" id="MobiDB-lite"/>
    </source>
</evidence>
<keyword evidence="2" id="KW-0472">Membrane</keyword>
<reference evidence="4 5" key="1">
    <citation type="submission" date="2017-06" db="EMBL/GenBank/DDBJ databases">
        <title>A platform for efficient transgenesis in Macrostomum lignano, a flatworm model organism for stem cell research.</title>
        <authorList>
            <person name="Berezikov E."/>
        </authorList>
    </citation>
    <scope>NUCLEOTIDE SEQUENCE [LARGE SCALE GENOMIC DNA]</scope>
    <source>
        <strain evidence="4">DV1</strain>
        <tissue evidence="4">Whole organism</tissue>
    </source>
</reference>
<feature type="chain" id="PRO_5013374766" description="Ig-like domain-containing protein" evidence="3">
    <location>
        <begin position="21"/>
        <end position="725"/>
    </location>
</feature>
<name>A0A267DKQ4_9PLAT</name>
<evidence type="ECO:0000313" key="5">
    <source>
        <dbReference type="Proteomes" id="UP000215902"/>
    </source>
</evidence>
<accession>A0A267DKQ4</accession>
<sequence>MLFIFKFIAIVATFLHCATGMQDYSSEMPSILTITPPFALLDHDKTVTFNCSAAAVGPAIDYNRVTVQCNRRPLPISCQASYALYYSSHTCSTSLLESADCLCVSSGDPSGNSADVKAAVSHDAAMYIASAPQSPRLAACEWNESLAMGSPFVCELWPGLLELESRSELPLRAAELSLNVSFSHWANGYTWQQCDMSGASAAPSILNRCPTGQSLCCDCDSAAAAAASAKPQRCVWLAADFEEFANDTLLVRLGVCNRLGWCSSKQLVLDRSDYKRPLPLLLRNVTFAVSPTGDSVLAWLLPLPQLHHLTTAFDTEVSMTAGSHLLARNSTRTVSAPLSLAVPPLATLQFCARRRPVNGRHWSQPTCLTARSPPAPLLCPPAQSFVDATWRYLWIGMSELGCVSHSAEAAAASAAANLSACSPPLPESSDLVQCRCERWPGYLQRHPATAACRQRQSEGLGGSSASQQPVASWCRKIQLDPPDSNASLTGSGLPAASGLTRLQPLLLQCRGGGSTPLISEDGAACQSNRLLLLLRANSLWLSGPLMTLSCSAAANRTAVRAVAAECWAAGGANAHLLCLSVSSDCLLEDGGRFRCPSLASLARALGCPFESRTSGAVFPPLLLPLIVAVLVCPILLLFCFVRKEGRPCLRRNPPVPPARDYGPEPGSEADRVNCRYSLSNVAGWHSDRTESTRATKEAESPNSQSKALRMEIAEGYQPWSEQGGI</sequence>
<proteinExistence type="predicted"/>
<dbReference type="Proteomes" id="UP000215902">
    <property type="component" value="Unassembled WGS sequence"/>
</dbReference>
<feature type="compositionally biased region" description="Basic and acidic residues" evidence="1">
    <location>
        <begin position="685"/>
        <end position="699"/>
    </location>
</feature>
<keyword evidence="2" id="KW-1133">Transmembrane helix</keyword>
<gene>
    <name evidence="4" type="ORF">BOX15_Mlig033348g2</name>
</gene>
<keyword evidence="3" id="KW-0732">Signal</keyword>
<feature type="transmembrane region" description="Helical" evidence="2">
    <location>
        <begin position="621"/>
        <end position="641"/>
    </location>
</feature>
<evidence type="ECO:0000256" key="2">
    <source>
        <dbReference type="SAM" id="Phobius"/>
    </source>
</evidence>
<feature type="region of interest" description="Disordered" evidence="1">
    <location>
        <begin position="684"/>
        <end position="706"/>
    </location>
</feature>
<comment type="caution">
    <text evidence="4">The sequence shown here is derived from an EMBL/GenBank/DDBJ whole genome shotgun (WGS) entry which is preliminary data.</text>
</comment>
<protein>
    <recommendedName>
        <fullName evidence="6">Ig-like domain-containing protein</fullName>
    </recommendedName>
</protein>
<evidence type="ECO:0000256" key="3">
    <source>
        <dbReference type="SAM" id="SignalP"/>
    </source>
</evidence>
<keyword evidence="5" id="KW-1185">Reference proteome</keyword>
<dbReference type="AlphaFoldDB" id="A0A267DKQ4"/>
<evidence type="ECO:0000313" key="4">
    <source>
        <dbReference type="EMBL" id="PAA49287.1"/>
    </source>
</evidence>